<organism evidence="3">
    <name type="scientific">Soboliphyme baturini</name>
    <dbReference type="NCBI Taxonomy" id="241478"/>
    <lineage>
        <taxon>Eukaryota</taxon>
        <taxon>Metazoa</taxon>
        <taxon>Ecdysozoa</taxon>
        <taxon>Nematoda</taxon>
        <taxon>Enoplea</taxon>
        <taxon>Dorylaimia</taxon>
        <taxon>Dioctophymatida</taxon>
        <taxon>Dioctophymatoidea</taxon>
        <taxon>Soboliphymatidae</taxon>
        <taxon>Soboliphyme</taxon>
    </lineage>
</organism>
<evidence type="ECO:0000313" key="1">
    <source>
        <dbReference type="EMBL" id="VDO98479.1"/>
    </source>
</evidence>
<protein>
    <submittedName>
        <fullName evidence="3">FLYWCH-type domain-containing protein</fullName>
    </submittedName>
</protein>
<reference evidence="3" key="1">
    <citation type="submission" date="2016-06" db="UniProtKB">
        <authorList>
            <consortium name="WormBaseParasite"/>
        </authorList>
    </citation>
    <scope>IDENTIFICATION</scope>
</reference>
<evidence type="ECO:0000313" key="3">
    <source>
        <dbReference type="WBParaSite" id="SBAD_0000278201-mRNA-1"/>
    </source>
</evidence>
<proteinExistence type="predicted"/>
<accession>A0A183IGA8</accession>
<gene>
    <name evidence="1" type="ORF">SBAD_LOCUS2652</name>
</gene>
<sequence length="119" mass="13085">MKSGFGRSLNGASVYLAANYDHLFLGGFKRKYLCKENDGFRVRNTWRRKVCVFAKRIDERQVMNERRPGSKSNEPAAVAAVRSGAGSATTGLSETLIGFFPHSAESTEAVPTTVPSIRE</sequence>
<dbReference type="AlphaFoldDB" id="A0A183IGA8"/>
<dbReference type="Proteomes" id="UP000270296">
    <property type="component" value="Unassembled WGS sequence"/>
</dbReference>
<dbReference type="WBParaSite" id="SBAD_0000278201-mRNA-1">
    <property type="protein sequence ID" value="SBAD_0000278201-mRNA-1"/>
    <property type="gene ID" value="SBAD_0000278201"/>
</dbReference>
<reference evidence="1 2" key="2">
    <citation type="submission" date="2018-11" db="EMBL/GenBank/DDBJ databases">
        <authorList>
            <consortium name="Pathogen Informatics"/>
        </authorList>
    </citation>
    <scope>NUCLEOTIDE SEQUENCE [LARGE SCALE GENOMIC DNA]</scope>
</reference>
<keyword evidence="2" id="KW-1185">Reference proteome</keyword>
<dbReference type="EMBL" id="UZAM01007336">
    <property type="protein sequence ID" value="VDO98479.1"/>
    <property type="molecule type" value="Genomic_DNA"/>
</dbReference>
<evidence type="ECO:0000313" key="2">
    <source>
        <dbReference type="Proteomes" id="UP000270296"/>
    </source>
</evidence>
<name>A0A183IGA8_9BILA</name>